<evidence type="ECO:0000313" key="3">
    <source>
        <dbReference type="Proteomes" id="UP001273505"/>
    </source>
</evidence>
<name>A0ABU4RVE7_9GAMM</name>
<dbReference type="SUPFAM" id="SSF50630">
    <property type="entry name" value="Acid proteases"/>
    <property type="match status" value="1"/>
</dbReference>
<comment type="caution">
    <text evidence="2">The sequence shown here is derived from an EMBL/GenBank/DDBJ whole genome shotgun (WGS) entry which is preliminary data.</text>
</comment>
<feature type="domain" description="Retropepsin-like aspartic endopeptidase" evidence="1">
    <location>
        <begin position="110"/>
        <end position="233"/>
    </location>
</feature>
<reference evidence="2 3" key="1">
    <citation type="submission" date="2023-11" db="EMBL/GenBank/DDBJ databases">
        <title>Gilvimarinus fulvus sp. nov., isolated from the surface of Kelp.</title>
        <authorList>
            <person name="Sun Y.Y."/>
            <person name="Gong Y."/>
            <person name="Du Z.J."/>
        </authorList>
    </citation>
    <scope>NUCLEOTIDE SEQUENCE [LARGE SCALE GENOMIC DNA]</scope>
    <source>
        <strain evidence="2 3">SDUM040013</strain>
    </source>
</reference>
<evidence type="ECO:0000313" key="2">
    <source>
        <dbReference type="EMBL" id="MDX6848849.1"/>
    </source>
</evidence>
<sequence>MNLPKRVLTLGLITATLTACSNSHYQLVATEDLSQLHACAISADNQHQLLLQQQLELKQGMADLLTELEHSRSEVAELSATPQECISVSVMPETPQRGTDDVDEVAKQLVGANETVRFEEFGLALPATIDTGVSLSVLYVTDVQLFERNGEDWVGFAIDSATSLEKKLLRQALVTGQRDKKKPVVELRFTLGNVTQSAEFALTQTAMPRNPVRIGRMALRDVMVVDVSRDHIASNVDEAQ</sequence>
<dbReference type="PROSITE" id="PS51257">
    <property type="entry name" value="PROKAR_LIPOPROTEIN"/>
    <property type="match status" value="1"/>
</dbReference>
<protein>
    <submittedName>
        <fullName evidence="2">RimK/LysX family protein</fullName>
    </submittedName>
</protein>
<dbReference type="Gene3D" id="2.40.70.10">
    <property type="entry name" value="Acid Proteases"/>
    <property type="match status" value="1"/>
</dbReference>
<dbReference type="InterPro" id="IPR021109">
    <property type="entry name" value="Peptidase_aspartic_dom_sf"/>
</dbReference>
<dbReference type="EMBL" id="JAXAFO010000007">
    <property type="protein sequence ID" value="MDX6848849.1"/>
    <property type="molecule type" value="Genomic_DNA"/>
</dbReference>
<gene>
    <name evidence="2" type="ORF">SCD92_05720</name>
</gene>
<evidence type="ECO:0000259" key="1">
    <source>
        <dbReference type="Pfam" id="PF05618"/>
    </source>
</evidence>
<keyword evidence="3" id="KW-1185">Reference proteome</keyword>
<dbReference type="PANTHER" id="PTHR38037">
    <property type="entry name" value="ZN_PROTEASE DOMAIN-CONTAINING PROTEIN"/>
    <property type="match status" value="1"/>
</dbReference>
<dbReference type="InterPro" id="IPR008503">
    <property type="entry name" value="Asp_endopeptidase"/>
</dbReference>
<proteinExistence type="predicted"/>
<dbReference type="RefSeq" id="WP_302723883.1">
    <property type="nucleotide sequence ID" value="NZ_JAULRU010000705.1"/>
</dbReference>
<dbReference type="PANTHER" id="PTHR38037:SF2">
    <property type="entry name" value="ATP-DEPENDENT ZINC PROTEASE DOMAIN-CONTAINING PROTEIN-RELATED"/>
    <property type="match status" value="1"/>
</dbReference>
<dbReference type="Pfam" id="PF05618">
    <property type="entry name" value="Zn_protease"/>
    <property type="match status" value="1"/>
</dbReference>
<accession>A0ABU4RVE7</accession>
<organism evidence="2 3">
    <name type="scientific">Gilvimarinus gilvus</name>
    <dbReference type="NCBI Taxonomy" id="3058038"/>
    <lineage>
        <taxon>Bacteria</taxon>
        <taxon>Pseudomonadati</taxon>
        <taxon>Pseudomonadota</taxon>
        <taxon>Gammaproteobacteria</taxon>
        <taxon>Cellvibrionales</taxon>
        <taxon>Cellvibrionaceae</taxon>
        <taxon>Gilvimarinus</taxon>
    </lineage>
</organism>
<dbReference type="Proteomes" id="UP001273505">
    <property type="component" value="Unassembled WGS sequence"/>
</dbReference>